<accession>A0A8H3ZH01</accession>
<dbReference type="OrthoDB" id="4833063at2759"/>
<name>A0A8H3ZH01_9PEZI</name>
<keyword evidence="2" id="KW-1185">Reference proteome</keyword>
<evidence type="ECO:0000313" key="2">
    <source>
        <dbReference type="Proteomes" id="UP000434172"/>
    </source>
</evidence>
<dbReference type="Proteomes" id="UP000434172">
    <property type="component" value="Unassembled WGS sequence"/>
</dbReference>
<comment type="caution">
    <text evidence="1">The sequence shown here is derived from an EMBL/GenBank/DDBJ whole genome shotgun (WGS) entry which is preliminary data.</text>
</comment>
<proteinExistence type="predicted"/>
<reference evidence="1 2" key="1">
    <citation type="submission" date="2019-12" db="EMBL/GenBank/DDBJ databases">
        <title>A genome sequence resource for the geographically widespread anthracnose pathogen Colletotrichum asianum.</title>
        <authorList>
            <person name="Meng Y."/>
        </authorList>
    </citation>
    <scope>NUCLEOTIDE SEQUENCE [LARGE SCALE GENOMIC DNA]</scope>
    <source>
        <strain evidence="1 2">ICMP 18580</strain>
    </source>
</reference>
<organism evidence="1 2">
    <name type="scientific">Colletotrichum asianum</name>
    <dbReference type="NCBI Taxonomy" id="702518"/>
    <lineage>
        <taxon>Eukaryota</taxon>
        <taxon>Fungi</taxon>
        <taxon>Dikarya</taxon>
        <taxon>Ascomycota</taxon>
        <taxon>Pezizomycotina</taxon>
        <taxon>Sordariomycetes</taxon>
        <taxon>Hypocreomycetidae</taxon>
        <taxon>Glomerellales</taxon>
        <taxon>Glomerellaceae</taxon>
        <taxon>Colletotrichum</taxon>
        <taxon>Colletotrichum gloeosporioides species complex</taxon>
    </lineage>
</organism>
<protein>
    <submittedName>
        <fullName evidence="1">Uncharacterized protein</fullName>
    </submittedName>
</protein>
<gene>
    <name evidence="1" type="ORF">GQ607_013387</name>
</gene>
<dbReference type="AlphaFoldDB" id="A0A8H3ZH01"/>
<dbReference type="EMBL" id="WOWK01000096">
    <property type="protein sequence ID" value="KAF0319419.1"/>
    <property type="molecule type" value="Genomic_DNA"/>
</dbReference>
<evidence type="ECO:0000313" key="1">
    <source>
        <dbReference type="EMBL" id="KAF0319419.1"/>
    </source>
</evidence>
<sequence length="86" mass="9633">MCNYVLYVTQCRQCGNTISQSQSDYVYCPSYKNGISCMVIERDRRTTLVCCSSCQRAYSFAPSTDFLGVDECCSIGSLEDHLPSDD</sequence>